<keyword evidence="3" id="KW-1185">Reference proteome</keyword>
<proteinExistence type="predicted"/>
<dbReference type="Proteomes" id="UP000624279">
    <property type="component" value="Unassembled WGS sequence"/>
</dbReference>
<dbReference type="Pfam" id="PF09836">
    <property type="entry name" value="DUF2063"/>
    <property type="match status" value="1"/>
</dbReference>
<name>A0ABR6YHI7_9BURK</name>
<evidence type="ECO:0000259" key="1">
    <source>
        <dbReference type="Pfam" id="PF09836"/>
    </source>
</evidence>
<organism evidence="2 3">
    <name type="scientific">Undibacterium flavidum</name>
    <dbReference type="NCBI Taxonomy" id="2762297"/>
    <lineage>
        <taxon>Bacteria</taxon>
        <taxon>Pseudomonadati</taxon>
        <taxon>Pseudomonadota</taxon>
        <taxon>Betaproteobacteria</taxon>
        <taxon>Burkholderiales</taxon>
        <taxon>Oxalobacteraceae</taxon>
        <taxon>Undibacterium</taxon>
    </lineage>
</organism>
<gene>
    <name evidence="2" type="ORF">H8K55_20815</name>
</gene>
<dbReference type="EMBL" id="JACOGA010000031">
    <property type="protein sequence ID" value="MBC3876044.1"/>
    <property type="molecule type" value="Genomic_DNA"/>
</dbReference>
<feature type="domain" description="Putative DNA-binding" evidence="1">
    <location>
        <begin position="13"/>
        <end position="103"/>
    </location>
</feature>
<dbReference type="InterPro" id="IPR044922">
    <property type="entry name" value="DUF2063_N_sf"/>
</dbReference>
<evidence type="ECO:0000313" key="2">
    <source>
        <dbReference type="EMBL" id="MBC3876044.1"/>
    </source>
</evidence>
<sequence>MNKESSLSLQAIQETVADLLLNRDQIIPNAMFAGDFAINAERLRIYRGNLHAVWINALRNAYPVICRLVGDAFFEQLSILYGHRFPSQSGDLNVFGQDFAKFLQDEASVSEFPYFSAVAALEWQQHLAYYSADFDALDLMNFLSTAGENAAQYAFEFHPAVALVQADFAAVQICLAHRGEQVQALDIPLNTTSYALVSRKDWRVELTQLSQAEYIALQALRAGSSLGMALERALELGSEIDFEFDIATALQHWFQRGIFIEFRCKD</sequence>
<reference evidence="2 3" key="1">
    <citation type="submission" date="2020-08" db="EMBL/GenBank/DDBJ databases">
        <title>Novel species isolated from subtropical streams in China.</title>
        <authorList>
            <person name="Lu H."/>
        </authorList>
    </citation>
    <scope>NUCLEOTIDE SEQUENCE [LARGE SCALE GENOMIC DNA]</scope>
    <source>
        <strain evidence="2 3">LX15W</strain>
    </source>
</reference>
<dbReference type="Gene3D" id="1.10.150.690">
    <property type="entry name" value="DUF2063"/>
    <property type="match status" value="1"/>
</dbReference>
<comment type="caution">
    <text evidence="2">The sequence shown here is derived from an EMBL/GenBank/DDBJ whole genome shotgun (WGS) entry which is preliminary data.</text>
</comment>
<evidence type="ECO:0000313" key="3">
    <source>
        <dbReference type="Proteomes" id="UP000624279"/>
    </source>
</evidence>
<dbReference type="RefSeq" id="WP_186944123.1">
    <property type="nucleotide sequence ID" value="NZ_JACOGA010000031.1"/>
</dbReference>
<dbReference type="GO" id="GO:0003677">
    <property type="term" value="F:DNA binding"/>
    <property type="evidence" value="ECO:0007669"/>
    <property type="project" value="UniProtKB-KW"/>
</dbReference>
<dbReference type="InterPro" id="IPR018640">
    <property type="entry name" value="DUF2063"/>
</dbReference>
<keyword evidence="2" id="KW-0238">DNA-binding</keyword>
<accession>A0ABR6YHI7</accession>
<protein>
    <submittedName>
        <fullName evidence="2">DNA-binding domain-containing protein</fullName>
    </submittedName>
</protein>